<evidence type="ECO:0000256" key="5">
    <source>
        <dbReference type="ARBA" id="ARBA00023136"/>
    </source>
</evidence>
<dbReference type="AlphaFoldDB" id="A0AAQ3LBG2"/>
<dbReference type="InterPro" id="IPR015414">
    <property type="entry name" value="TMEM64"/>
</dbReference>
<feature type="transmembrane region" description="Helical" evidence="6">
    <location>
        <begin position="171"/>
        <end position="191"/>
    </location>
</feature>
<comment type="subcellular location">
    <subcellularLocation>
        <location evidence="1 6">Cell membrane</location>
        <topology evidence="1 6">Multi-pass membrane protein</topology>
    </subcellularLocation>
</comment>
<dbReference type="PANTHER" id="PTHR12677:SF59">
    <property type="entry name" value="GOLGI APPARATUS MEMBRANE PROTEIN TVP38-RELATED"/>
    <property type="match status" value="1"/>
</dbReference>
<evidence type="ECO:0000313" key="8">
    <source>
        <dbReference type="EMBL" id="WOO41257.1"/>
    </source>
</evidence>
<comment type="similarity">
    <text evidence="6">Belongs to the TVP38/TMEM64 family.</text>
</comment>
<evidence type="ECO:0000256" key="1">
    <source>
        <dbReference type="ARBA" id="ARBA00004651"/>
    </source>
</evidence>
<evidence type="ECO:0000259" key="7">
    <source>
        <dbReference type="Pfam" id="PF09335"/>
    </source>
</evidence>
<dbReference type="GO" id="GO:0005886">
    <property type="term" value="C:plasma membrane"/>
    <property type="evidence" value="ECO:0007669"/>
    <property type="project" value="UniProtKB-SubCell"/>
</dbReference>
<feature type="transmembrane region" description="Helical" evidence="6">
    <location>
        <begin position="211"/>
        <end position="228"/>
    </location>
</feature>
<dbReference type="PANTHER" id="PTHR12677">
    <property type="entry name" value="GOLGI APPARATUS MEMBRANE PROTEIN TVP38-RELATED"/>
    <property type="match status" value="1"/>
</dbReference>
<keyword evidence="9" id="KW-1185">Reference proteome</keyword>
<evidence type="ECO:0000256" key="2">
    <source>
        <dbReference type="ARBA" id="ARBA00022475"/>
    </source>
</evidence>
<keyword evidence="3 6" id="KW-0812">Transmembrane</keyword>
<evidence type="ECO:0000256" key="3">
    <source>
        <dbReference type="ARBA" id="ARBA00022692"/>
    </source>
</evidence>
<dbReference type="Pfam" id="PF09335">
    <property type="entry name" value="VTT_dom"/>
    <property type="match status" value="1"/>
</dbReference>
<protein>
    <recommendedName>
        <fullName evidence="6">TVP38/TMEM64 family membrane protein</fullName>
    </recommendedName>
</protein>
<evidence type="ECO:0000313" key="9">
    <source>
        <dbReference type="Proteomes" id="UP001304300"/>
    </source>
</evidence>
<evidence type="ECO:0000256" key="4">
    <source>
        <dbReference type="ARBA" id="ARBA00022989"/>
    </source>
</evidence>
<keyword evidence="4 6" id="KW-1133">Transmembrane helix</keyword>
<dbReference type="Proteomes" id="UP001304300">
    <property type="component" value="Chromosome"/>
</dbReference>
<keyword evidence="5 6" id="KW-0472">Membrane</keyword>
<proteinExistence type="inferred from homology"/>
<keyword evidence="2 6" id="KW-1003">Cell membrane</keyword>
<feature type="transmembrane region" description="Helical" evidence="6">
    <location>
        <begin position="56"/>
        <end position="87"/>
    </location>
</feature>
<dbReference type="InterPro" id="IPR032816">
    <property type="entry name" value="VTT_dom"/>
</dbReference>
<organism evidence="8 9">
    <name type="scientific">Rubellicoccus peritrichatus</name>
    <dbReference type="NCBI Taxonomy" id="3080537"/>
    <lineage>
        <taxon>Bacteria</taxon>
        <taxon>Pseudomonadati</taxon>
        <taxon>Verrucomicrobiota</taxon>
        <taxon>Opitutia</taxon>
        <taxon>Puniceicoccales</taxon>
        <taxon>Cerasicoccaceae</taxon>
        <taxon>Rubellicoccus</taxon>
    </lineage>
</organism>
<dbReference type="KEGG" id="puo:RZN69_21770"/>
<dbReference type="EMBL" id="CP136920">
    <property type="protein sequence ID" value="WOO41257.1"/>
    <property type="molecule type" value="Genomic_DNA"/>
</dbReference>
<sequence length="251" mass="27854">MSASQPTEHSPRKLPAWLTVERILIGLAIIAVVIFAGEEIRPKLPAAEKWIADQGIWAPILFIALMAILSIVCFPLDVLFIAGGLIFHLGYGFGYVIIGIYLGQSINFWLARTLLLERVQRWIKKKPKMQGVDRAIRLKGTKLLFMLRMAPLPSSPISYLLGTTTMRYTQFLIGNLGLLPVAFASMYFGYAAVHATRTSYNPKHHFDLNDAAIFGGVILAIGVMTIIGHQAKKMLEQAEEEADGEEGRSEK</sequence>
<feature type="transmembrane region" description="Helical" evidence="6">
    <location>
        <begin position="16"/>
        <end position="36"/>
    </location>
</feature>
<name>A0AAQ3LBG2_9BACT</name>
<evidence type="ECO:0000256" key="6">
    <source>
        <dbReference type="RuleBase" id="RU366058"/>
    </source>
</evidence>
<accession>A0AAQ3LBG2</accession>
<dbReference type="RefSeq" id="WP_317833686.1">
    <property type="nucleotide sequence ID" value="NZ_CP136920.1"/>
</dbReference>
<gene>
    <name evidence="8" type="ORF">RZN69_21770</name>
</gene>
<feature type="domain" description="VTT" evidence="7">
    <location>
        <begin position="74"/>
        <end position="190"/>
    </location>
</feature>
<feature type="transmembrane region" description="Helical" evidence="6">
    <location>
        <begin position="93"/>
        <end position="115"/>
    </location>
</feature>
<reference evidence="8 9" key="1">
    <citation type="submission" date="2023-10" db="EMBL/GenBank/DDBJ databases">
        <title>Rubellicoccus peritrichatus gen. nov., sp. nov., isolated from an algae of coral reef tank.</title>
        <authorList>
            <person name="Luo J."/>
        </authorList>
    </citation>
    <scope>NUCLEOTIDE SEQUENCE [LARGE SCALE GENOMIC DNA]</scope>
    <source>
        <strain evidence="8 9">CR14</strain>
    </source>
</reference>